<dbReference type="PANTHER" id="PTHR11439:SF524">
    <property type="entry name" value="RNA-DIRECTED DNA POLYMERASE, PROTEIN KINASE RLK-PELLE-DLSV FAMILY"/>
    <property type="match status" value="1"/>
</dbReference>
<dbReference type="InterPro" id="IPR043502">
    <property type="entry name" value="DNA/RNA_pol_sf"/>
</dbReference>
<dbReference type="Pfam" id="PF25597">
    <property type="entry name" value="SH3_retrovirus"/>
    <property type="match status" value="1"/>
</dbReference>
<reference evidence="4" key="2">
    <citation type="journal article" date="2015" name="Data Brief">
        <title>Shoot transcriptome of the giant reed, Arundo donax.</title>
        <authorList>
            <person name="Barrero R.A."/>
            <person name="Guerrero F.D."/>
            <person name="Moolhuijzen P."/>
            <person name="Goolsby J.A."/>
            <person name="Tidwell J."/>
            <person name="Bellgard S.E."/>
            <person name="Bellgard M.I."/>
        </authorList>
    </citation>
    <scope>NUCLEOTIDE SEQUENCE</scope>
    <source>
        <tissue evidence="4">Shoot tissue taken approximately 20 cm above the soil surface</tissue>
    </source>
</reference>
<proteinExistence type="predicted"/>
<feature type="compositionally biased region" description="Low complexity" evidence="1">
    <location>
        <begin position="184"/>
        <end position="203"/>
    </location>
</feature>
<dbReference type="CDD" id="cd09272">
    <property type="entry name" value="RNase_HI_RT_Ty1"/>
    <property type="match status" value="1"/>
</dbReference>
<dbReference type="Pfam" id="PF07727">
    <property type="entry name" value="RVT_2"/>
    <property type="match status" value="1"/>
</dbReference>
<dbReference type="PANTHER" id="PTHR11439">
    <property type="entry name" value="GAG-POL-RELATED RETROTRANSPOSON"/>
    <property type="match status" value="1"/>
</dbReference>
<dbReference type="SUPFAM" id="SSF53098">
    <property type="entry name" value="Ribonuclease H-like"/>
    <property type="match status" value="1"/>
</dbReference>
<organism evidence="4">
    <name type="scientific">Arundo donax</name>
    <name type="common">Giant reed</name>
    <name type="synonym">Donax arundinaceus</name>
    <dbReference type="NCBI Taxonomy" id="35708"/>
    <lineage>
        <taxon>Eukaryota</taxon>
        <taxon>Viridiplantae</taxon>
        <taxon>Streptophyta</taxon>
        <taxon>Embryophyta</taxon>
        <taxon>Tracheophyta</taxon>
        <taxon>Spermatophyta</taxon>
        <taxon>Magnoliopsida</taxon>
        <taxon>Liliopsida</taxon>
        <taxon>Poales</taxon>
        <taxon>Poaceae</taxon>
        <taxon>PACMAD clade</taxon>
        <taxon>Arundinoideae</taxon>
        <taxon>Arundineae</taxon>
        <taxon>Arundo</taxon>
    </lineage>
</organism>
<reference evidence="4" key="1">
    <citation type="submission" date="2014-09" db="EMBL/GenBank/DDBJ databases">
        <authorList>
            <person name="Magalhaes I.L.F."/>
            <person name="Oliveira U."/>
            <person name="Santos F.R."/>
            <person name="Vidigal T.H.D.A."/>
            <person name="Brescovit A.D."/>
            <person name="Santos A.J."/>
        </authorList>
    </citation>
    <scope>NUCLEOTIDE SEQUENCE</scope>
    <source>
        <tissue evidence="4">Shoot tissue taken approximately 20 cm above the soil surface</tissue>
    </source>
</reference>
<feature type="domain" description="Reverse transcriptase Ty1/copia-type" evidence="2">
    <location>
        <begin position="277"/>
        <end position="519"/>
    </location>
</feature>
<feature type="domain" description="Retroviral polymerase SH3-like" evidence="3">
    <location>
        <begin position="55"/>
        <end position="115"/>
    </location>
</feature>
<dbReference type="InterPro" id="IPR057670">
    <property type="entry name" value="SH3_retrovirus"/>
</dbReference>
<evidence type="ECO:0000259" key="3">
    <source>
        <dbReference type="Pfam" id="PF25597"/>
    </source>
</evidence>
<evidence type="ECO:0000313" key="4">
    <source>
        <dbReference type="EMBL" id="JAD57292.1"/>
    </source>
</evidence>
<sequence length="768" mass="84515">MLLHAALPPQFWPDALQTATHLVNRRPCTPRNNATPFSLLFGAEPDYSHLRVFGCLCYPNTTATTPHKLAPRSVPCIFLGYPDNTKGYKCYNPATRRVLTSRHVVFDEMSFPFRQVMPPSASAPAASPAPQVELVPVPLPRRATTPLATTSSPPSGAPHAAPPASPVPGTDVPLLAPSSGAEASPTPHSPRVSSSSPTTTGVPSSPPAAPEPTMPPPSPRRGGHPMRTRAKDGIRQPNPRYANIATCSTVPTSVHAALRDPAWLAAMQAEFRALQDNGTWTLVPRPPRANIISGKWIFKNKYHADGSLERHKARWVVRGFTQRPGLDFDQTFSPVVKPATIRTVLHLAASRNWPLHQLDVKNAFLHGELTERVYCQQPAGFVDEQHPDHVCLLRKSLYGLKQAPRAWFQRFATHLVHLGFVQSKSDSSLFMYRSGHDIAHLLLYVDDIVLSACTDGLLRRIIELLRREFAMKDLGPLHFFLGIQVRRTERGFFLSQEQYALDVLERAGMTNCKPAATPVDTKPKTSATAGTPASDPSFYRSIVGALQYLTLTRPDIAYAVQQACLHMHAPRDAHWALVKRILRYVRGTMAKCLQLRRSSSTALIAYTDADWAGCPDTRRSTSGFCVFLGDSLVSWSSKRQAVVSRSSAEAEYRGVANVAAECSWLRHLLGELHVSIDKATLVYCDNVSAVYLTANPVHHGRTKHVELDVHFVRDKVALGELRVAHVPTRHQLADVMTKGLPTALFEDFRSSLCIGDDDARTAGGCQRG</sequence>
<feature type="compositionally biased region" description="Low complexity" evidence="1">
    <location>
        <begin position="143"/>
        <end position="159"/>
    </location>
</feature>
<evidence type="ECO:0000256" key="1">
    <source>
        <dbReference type="SAM" id="MobiDB-lite"/>
    </source>
</evidence>
<dbReference type="EMBL" id="GBRH01240603">
    <property type="protein sequence ID" value="JAD57292.1"/>
    <property type="molecule type" value="Transcribed_RNA"/>
</dbReference>
<name>A0A0A9BDA3_ARUDO</name>
<evidence type="ECO:0000259" key="2">
    <source>
        <dbReference type="Pfam" id="PF07727"/>
    </source>
</evidence>
<dbReference type="SUPFAM" id="SSF56672">
    <property type="entry name" value="DNA/RNA polymerases"/>
    <property type="match status" value="1"/>
</dbReference>
<dbReference type="AlphaFoldDB" id="A0A0A9BDA3"/>
<accession>A0A0A9BDA3</accession>
<protein>
    <submittedName>
        <fullName evidence="4">Uncharacterized protein</fullName>
    </submittedName>
</protein>
<feature type="region of interest" description="Disordered" evidence="1">
    <location>
        <begin position="143"/>
        <end position="239"/>
    </location>
</feature>
<dbReference type="InterPro" id="IPR012337">
    <property type="entry name" value="RNaseH-like_sf"/>
</dbReference>
<feature type="compositionally biased region" description="Pro residues" evidence="1">
    <location>
        <begin position="204"/>
        <end position="219"/>
    </location>
</feature>
<dbReference type="InterPro" id="IPR013103">
    <property type="entry name" value="RVT_2"/>
</dbReference>